<dbReference type="Gramene" id="TKV99602">
    <property type="protein sequence ID" value="TKV99602"/>
    <property type="gene ID" value="SEVIR_8G054533v2"/>
</dbReference>
<proteinExistence type="predicted"/>
<feature type="region of interest" description="Disordered" evidence="1">
    <location>
        <begin position="106"/>
        <end position="157"/>
    </location>
</feature>
<feature type="compositionally biased region" description="Basic and acidic residues" evidence="1">
    <location>
        <begin position="148"/>
        <end position="157"/>
    </location>
</feature>
<sequence>MRTEVINTDSIFEAAKRILRELEEAAGIATSSSRPNNVIYFDGWDGLGAAAAEEDPAPPGSRRAPAAAGPEFSHVFHIDCSKWESRRAMQRTIAEKLELPAPVMDMLDAQDEEDDYHGVDRGSRAGHGGDISTHTEADYEQQVLSDFPQREQRGDPS</sequence>
<accession>A0A4U6TFT6</accession>
<name>A0A4U6TFT6_SETVI</name>
<evidence type="ECO:0000313" key="2">
    <source>
        <dbReference type="EMBL" id="TKV99602.1"/>
    </source>
</evidence>
<reference evidence="2" key="1">
    <citation type="submission" date="2019-03" db="EMBL/GenBank/DDBJ databases">
        <title>WGS assembly of Setaria viridis.</title>
        <authorList>
            <person name="Huang P."/>
            <person name="Jenkins J."/>
            <person name="Grimwood J."/>
            <person name="Barry K."/>
            <person name="Healey A."/>
            <person name="Mamidi S."/>
            <person name="Sreedasyam A."/>
            <person name="Shu S."/>
            <person name="Feldman M."/>
            <person name="Wu J."/>
            <person name="Yu Y."/>
            <person name="Chen C."/>
            <person name="Johnson J."/>
            <person name="Rokhsar D."/>
            <person name="Baxter I."/>
            <person name="Schmutz J."/>
            <person name="Brutnell T."/>
            <person name="Kellogg E."/>
        </authorList>
    </citation>
    <scope>NUCLEOTIDE SEQUENCE [LARGE SCALE GENOMIC DNA]</scope>
</reference>
<keyword evidence="3" id="KW-1185">Reference proteome</keyword>
<gene>
    <name evidence="2" type="ORF">SEVIR_8G054533v2</name>
</gene>
<protein>
    <submittedName>
        <fullName evidence="2">Uncharacterized protein</fullName>
    </submittedName>
</protein>
<dbReference type="AlphaFoldDB" id="A0A4U6TFT6"/>
<dbReference type="Proteomes" id="UP000298652">
    <property type="component" value="Chromosome 8"/>
</dbReference>
<evidence type="ECO:0000313" key="3">
    <source>
        <dbReference type="Proteomes" id="UP000298652"/>
    </source>
</evidence>
<organism evidence="2 3">
    <name type="scientific">Setaria viridis</name>
    <name type="common">Green bristlegrass</name>
    <name type="synonym">Setaria italica subsp. viridis</name>
    <dbReference type="NCBI Taxonomy" id="4556"/>
    <lineage>
        <taxon>Eukaryota</taxon>
        <taxon>Viridiplantae</taxon>
        <taxon>Streptophyta</taxon>
        <taxon>Embryophyta</taxon>
        <taxon>Tracheophyta</taxon>
        <taxon>Spermatophyta</taxon>
        <taxon>Magnoliopsida</taxon>
        <taxon>Liliopsida</taxon>
        <taxon>Poales</taxon>
        <taxon>Poaceae</taxon>
        <taxon>PACMAD clade</taxon>
        <taxon>Panicoideae</taxon>
        <taxon>Panicodae</taxon>
        <taxon>Paniceae</taxon>
        <taxon>Cenchrinae</taxon>
        <taxon>Setaria</taxon>
    </lineage>
</organism>
<evidence type="ECO:0000256" key="1">
    <source>
        <dbReference type="SAM" id="MobiDB-lite"/>
    </source>
</evidence>
<dbReference type="EMBL" id="CM016559">
    <property type="protein sequence ID" value="TKV99602.1"/>
    <property type="molecule type" value="Genomic_DNA"/>
</dbReference>
<dbReference type="OMA" id="THTEADY"/>